<dbReference type="EMBL" id="LBOW01000001">
    <property type="protein sequence ID" value="KKP45546.1"/>
    <property type="molecule type" value="Genomic_DNA"/>
</dbReference>
<evidence type="ECO:0000313" key="2">
    <source>
        <dbReference type="Proteomes" id="UP000034778"/>
    </source>
</evidence>
<dbReference type="Proteomes" id="UP000034778">
    <property type="component" value="Unassembled WGS sequence"/>
</dbReference>
<sequence length="42" mass="5005">MERQNTNNQKCMFWCVPRQDNIETDAEPVMDDSRLALTVQIY</sequence>
<dbReference type="STRING" id="1618566.UR35_C0001G0143"/>
<reference evidence="1 2" key="1">
    <citation type="journal article" date="2015" name="Nature">
        <title>rRNA introns, odd ribosomes, and small enigmatic genomes across a large radiation of phyla.</title>
        <authorList>
            <person name="Brown C.T."/>
            <person name="Hug L.A."/>
            <person name="Thomas B.C."/>
            <person name="Sharon I."/>
            <person name="Castelle C.J."/>
            <person name="Singh A."/>
            <person name="Wilkins M.J."/>
            <person name="Williams K.H."/>
            <person name="Banfield J.F."/>
        </authorList>
    </citation>
    <scope>NUCLEOTIDE SEQUENCE [LARGE SCALE GENOMIC DNA]</scope>
</reference>
<accession>A0A0G0A2W5</accession>
<comment type="caution">
    <text evidence="1">The sequence shown here is derived from an EMBL/GenBank/DDBJ whole genome shotgun (WGS) entry which is preliminary data.</text>
</comment>
<proteinExistence type="predicted"/>
<organism evidence="1 2">
    <name type="scientific">Candidatus Woesebacteria bacterium GW2011_GWB1_33_22</name>
    <dbReference type="NCBI Taxonomy" id="1618566"/>
    <lineage>
        <taxon>Bacteria</taxon>
        <taxon>Candidatus Woeseibacteriota</taxon>
    </lineage>
</organism>
<gene>
    <name evidence="1" type="ORF">UR35_C0001G0143</name>
</gene>
<evidence type="ECO:0000313" key="1">
    <source>
        <dbReference type="EMBL" id="KKP45546.1"/>
    </source>
</evidence>
<name>A0A0G0A2W5_9BACT</name>
<dbReference type="AlphaFoldDB" id="A0A0G0A2W5"/>
<protein>
    <submittedName>
        <fullName evidence="1">Uncharacterized protein</fullName>
    </submittedName>
</protein>